<reference evidence="1 2" key="1">
    <citation type="submission" date="2024-07" db="EMBL/GenBank/DDBJ databases">
        <title>Section-level genome sequencing and comparative genomics of Aspergillus sections Usti and Cavernicolus.</title>
        <authorList>
            <consortium name="Lawrence Berkeley National Laboratory"/>
            <person name="Nybo J.L."/>
            <person name="Vesth T.C."/>
            <person name="Theobald S."/>
            <person name="Frisvad J.C."/>
            <person name="Larsen T.O."/>
            <person name="Kjaerboelling I."/>
            <person name="Rothschild-Mancinelli K."/>
            <person name="Lyhne E.K."/>
            <person name="Kogle M.E."/>
            <person name="Barry K."/>
            <person name="Clum A."/>
            <person name="Na H."/>
            <person name="Ledsgaard L."/>
            <person name="Lin J."/>
            <person name="Lipzen A."/>
            <person name="Kuo A."/>
            <person name="Riley R."/>
            <person name="Mondo S."/>
            <person name="Labutti K."/>
            <person name="Haridas S."/>
            <person name="Pangalinan J."/>
            <person name="Salamov A.A."/>
            <person name="Simmons B.A."/>
            <person name="Magnuson J.K."/>
            <person name="Chen J."/>
            <person name="Drula E."/>
            <person name="Henrissat B."/>
            <person name="Wiebenga A."/>
            <person name="Lubbers R.J."/>
            <person name="Gomes A.C."/>
            <person name="Makela M.R."/>
            <person name="Stajich J."/>
            <person name="Grigoriev I.V."/>
            <person name="Mortensen U.H."/>
            <person name="De Vries R.P."/>
            <person name="Baker S.E."/>
            <person name="Andersen M.R."/>
        </authorList>
    </citation>
    <scope>NUCLEOTIDE SEQUENCE [LARGE SCALE GENOMIC DNA]</scope>
    <source>
        <strain evidence="1 2">CBS 588.65</strain>
    </source>
</reference>
<dbReference type="Gene3D" id="1.25.40.10">
    <property type="entry name" value="Tetratricopeptide repeat domain"/>
    <property type="match status" value="1"/>
</dbReference>
<dbReference type="Proteomes" id="UP001610334">
    <property type="component" value="Unassembled WGS sequence"/>
</dbReference>
<comment type="caution">
    <text evidence="1">The sequence shown here is derived from an EMBL/GenBank/DDBJ whole genome shotgun (WGS) entry which is preliminary data.</text>
</comment>
<proteinExistence type="predicted"/>
<protein>
    <recommendedName>
        <fullName evidence="3">Kinesin light chain</fullName>
    </recommendedName>
</protein>
<evidence type="ECO:0000313" key="2">
    <source>
        <dbReference type="Proteomes" id="UP001610334"/>
    </source>
</evidence>
<organism evidence="1 2">
    <name type="scientific">Aspergillus granulosus</name>
    <dbReference type="NCBI Taxonomy" id="176169"/>
    <lineage>
        <taxon>Eukaryota</taxon>
        <taxon>Fungi</taxon>
        <taxon>Dikarya</taxon>
        <taxon>Ascomycota</taxon>
        <taxon>Pezizomycotina</taxon>
        <taxon>Eurotiomycetes</taxon>
        <taxon>Eurotiomycetidae</taxon>
        <taxon>Eurotiales</taxon>
        <taxon>Aspergillaceae</taxon>
        <taxon>Aspergillus</taxon>
        <taxon>Aspergillus subgen. Nidulantes</taxon>
    </lineage>
</organism>
<dbReference type="Pfam" id="PF13374">
    <property type="entry name" value="TPR_10"/>
    <property type="match status" value="1"/>
</dbReference>
<evidence type="ECO:0008006" key="3">
    <source>
        <dbReference type="Google" id="ProtNLM"/>
    </source>
</evidence>
<evidence type="ECO:0000313" key="1">
    <source>
        <dbReference type="EMBL" id="KAL2802412.1"/>
    </source>
</evidence>
<keyword evidence="2" id="KW-1185">Reference proteome</keyword>
<dbReference type="EMBL" id="JBFXLT010000185">
    <property type="protein sequence ID" value="KAL2802412.1"/>
    <property type="molecule type" value="Genomic_DNA"/>
</dbReference>
<dbReference type="InterPro" id="IPR011990">
    <property type="entry name" value="TPR-like_helical_dom_sf"/>
</dbReference>
<gene>
    <name evidence="1" type="ORF">BJX63DRAFT_415152</name>
</gene>
<sequence>MVFGLVLQYQGKYKEAEAIIQRPLDSRENILGPDHPDTLACVMARQKISARQPLTQSVLF</sequence>
<accession>A0ABR4GU10</accession>
<name>A0ABR4GU10_9EURO</name>